<dbReference type="PROSITE" id="PS00028">
    <property type="entry name" value="ZINC_FINGER_C2H2_1"/>
    <property type="match status" value="2"/>
</dbReference>
<dbReference type="PANTHER" id="PTHR14196">
    <property type="entry name" value="ODD-SKIPPED - RELATED"/>
    <property type="match status" value="1"/>
</dbReference>
<dbReference type="FunFam" id="3.30.160.60:FF:000446">
    <property type="entry name" value="Zinc finger protein"/>
    <property type="match status" value="1"/>
</dbReference>
<comment type="subcellular location">
    <subcellularLocation>
        <location evidence="1">Nucleus</location>
    </subcellularLocation>
</comment>
<protein>
    <submittedName>
        <fullName evidence="8">Uncharacterized protein</fullName>
    </submittedName>
</protein>
<reference evidence="8" key="1">
    <citation type="submission" date="2022-03" db="EMBL/GenBank/DDBJ databases">
        <authorList>
            <person name="Martin C."/>
        </authorList>
    </citation>
    <scope>NUCLEOTIDE SEQUENCE</scope>
</reference>
<dbReference type="InterPro" id="IPR013087">
    <property type="entry name" value="Znf_C2H2_type"/>
</dbReference>
<evidence type="ECO:0000256" key="1">
    <source>
        <dbReference type="ARBA" id="ARBA00004123"/>
    </source>
</evidence>
<organism evidence="8 9">
    <name type="scientific">Owenia fusiformis</name>
    <name type="common">Polychaete worm</name>
    <dbReference type="NCBI Taxonomy" id="6347"/>
    <lineage>
        <taxon>Eukaryota</taxon>
        <taxon>Metazoa</taxon>
        <taxon>Spiralia</taxon>
        <taxon>Lophotrochozoa</taxon>
        <taxon>Annelida</taxon>
        <taxon>Polychaeta</taxon>
        <taxon>Sedentaria</taxon>
        <taxon>Canalipalpata</taxon>
        <taxon>Sabellida</taxon>
        <taxon>Oweniida</taxon>
        <taxon>Oweniidae</taxon>
        <taxon>Owenia</taxon>
    </lineage>
</organism>
<name>A0A8J1XLA1_OWEFU</name>
<evidence type="ECO:0000256" key="4">
    <source>
        <dbReference type="ARBA" id="ARBA00022771"/>
    </source>
</evidence>
<dbReference type="FunFam" id="3.30.160.60:FF:000870">
    <property type="entry name" value="zinc finger protein 197 isoform X1"/>
    <property type="match status" value="1"/>
</dbReference>
<evidence type="ECO:0000256" key="2">
    <source>
        <dbReference type="ARBA" id="ARBA00022723"/>
    </source>
</evidence>
<keyword evidence="2" id="KW-0479">Metal-binding</keyword>
<dbReference type="Gene3D" id="3.30.160.60">
    <property type="entry name" value="Classic Zinc Finger"/>
    <property type="match status" value="3"/>
</dbReference>
<evidence type="ECO:0000256" key="7">
    <source>
        <dbReference type="SAM" id="MobiDB-lite"/>
    </source>
</evidence>
<keyword evidence="9" id="KW-1185">Reference proteome</keyword>
<feature type="compositionally biased region" description="Basic and acidic residues" evidence="7">
    <location>
        <begin position="1"/>
        <end position="12"/>
    </location>
</feature>
<dbReference type="Proteomes" id="UP000749559">
    <property type="component" value="Unassembled WGS sequence"/>
</dbReference>
<keyword evidence="5" id="KW-0862">Zinc</keyword>
<dbReference type="InterPro" id="IPR036236">
    <property type="entry name" value="Znf_C2H2_sf"/>
</dbReference>
<evidence type="ECO:0000256" key="5">
    <source>
        <dbReference type="ARBA" id="ARBA00022833"/>
    </source>
</evidence>
<dbReference type="PANTHER" id="PTHR14196:SF12">
    <property type="entry name" value="ZINC FINGER PROTEIN 208-LIKE"/>
    <property type="match status" value="1"/>
</dbReference>
<comment type="caution">
    <text evidence="8">The sequence shown here is derived from an EMBL/GenBank/DDBJ whole genome shotgun (WGS) entry which is preliminary data.</text>
</comment>
<dbReference type="SUPFAM" id="SSF57667">
    <property type="entry name" value="beta-beta-alpha zinc fingers"/>
    <property type="match status" value="2"/>
</dbReference>
<evidence type="ECO:0000313" key="8">
    <source>
        <dbReference type="EMBL" id="CAH1776972.1"/>
    </source>
</evidence>
<keyword evidence="4" id="KW-0863">Zinc-finger</keyword>
<proteinExistence type="predicted"/>
<gene>
    <name evidence="8" type="ORF">OFUS_LOCUS4096</name>
</gene>
<dbReference type="GO" id="GO:0005634">
    <property type="term" value="C:nucleus"/>
    <property type="evidence" value="ECO:0007669"/>
    <property type="project" value="UniProtKB-SubCell"/>
</dbReference>
<evidence type="ECO:0000256" key="6">
    <source>
        <dbReference type="ARBA" id="ARBA00023242"/>
    </source>
</evidence>
<dbReference type="Pfam" id="PF00096">
    <property type="entry name" value="zf-C2H2"/>
    <property type="match status" value="1"/>
</dbReference>
<dbReference type="FunFam" id="3.30.160.60:FF:001498">
    <property type="entry name" value="Zinc finger protein 404"/>
    <property type="match status" value="1"/>
</dbReference>
<keyword evidence="6" id="KW-0539">Nucleus</keyword>
<sequence>DRSETTPRDTADSHNLGTQDDPMQLFPCSICHKIYRHRRTLKEHMRIHTGEKLHECELCLKRFLKRAHLTEHVRIHTGEKPYECEICLMRFRCKSIRTDHIRRGKCNERKNL</sequence>
<dbReference type="SMART" id="SM00355">
    <property type="entry name" value="ZnF_C2H2"/>
    <property type="match status" value="3"/>
</dbReference>
<dbReference type="GO" id="GO:0008270">
    <property type="term" value="F:zinc ion binding"/>
    <property type="evidence" value="ECO:0007669"/>
    <property type="project" value="UniProtKB-KW"/>
</dbReference>
<feature type="non-terminal residue" evidence="8">
    <location>
        <position position="1"/>
    </location>
</feature>
<accession>A0A8J1XLA1</accession>
<dbReference type="PROSITE" id="PS50157">
    <property type="entry name" value="ZINC_FINGER_C2H2_2"/>
    <property type="match status" value="2"/>
</dbReference>
<evidence type="ECO:0000256" key="3">
    <source>
        <dbReference type="ARBA" id="ARBA00022737"/>
    </source>
</evidence>
<dbReference type="InterPro" id="IPR050717">
    <property type="entry name" value="C2H2-ZF_Transcription_Reg"/>
</dbReference>
<dbReference type="AlphaFoldDB" id="A0A8J1XLA1"/>
<dbReference type="GO" id="GO:0000981">
    <property type="term" value="F:DNA-binding transcription factor activity, RNA polymerase II-specific"/>
    <property type="evidence" value="ECO:0007669"/>
    <property type="project" value="TreeGrafter"/>
</dbReference>
<evidence type="ECO:0000313" key="9">
    <source>
        <dbReference type="Proteomes" id="UP000749559"/>
    </source>
</evidence>
<keyword evidence="3" id="KW-0677">Repeat</keyword>
<feature type="region of interest" description="Disordered" evidence="7">
    <location>
        <begin position="1"/>
        <end position="22"/>
    </location>
</feature>
<dbReference type="GO" id="GO:0000977">
    <property type="term" value="F:RNA polymerase II transcription regulatory region sequence-specific DNA binding"/>
    <property type="evidence" value="ECO:0007669"/>
    <property type="project" value="TreeGrafter"/>
</dbReference>
<dbReference type="EMBL" id="CAIIXF020000002">
    <property type="protein sequence ID" value="CAH1776972.1"/>
    <property type="molecule type" value="Genomic_DNA"/>
</dbReference>
<dbReference type="OrthoDB" id="6249959at2759"/>